<evidence type="ECO:0000313" key="2">
    <source>
        <dbReference type="EMBL" id="SEP61664.1"/>
    </source>
</evidence>
<accession>A0A1H8ZB91</accession>
<keyword evidence="2" id="KW-0012">Acyltransferase</keyword>
<dbReference type="InterPro" id="IPR000182">
    <property type="entry name" value="GNAT_dom"/>
</dbReference>
<name>A0A1H8ZB91_9BACI</name>
<dbReference type="PROSITE" id="PS51186">
    <property type="entry name" value="GNAT"/>
    <property type="match status" value="1"/>
</dbReference>
<proteinExistence type="predicted"/>
<dbReference type="Pfam" id="PF13673">
    <property type="entry name" value="Acetyltransf_10"/>
    <property type="match status" value="1"/>
</dbReference>
<dbReference type="InterPro" id="IPR039143">
    <property type="entry name" value="GNPNAT1-like"/>
</dbReference>
<dbReference type="Proteomes" id="UP000199410">
    <property type="component" value="Unassembled WGS sequence"/>
</dbReference>
<evidence type="ECO:0000313" key="3">
    <source>
        <dbReference type="Proteomes" id="UP000199410"/>
    </source>
</evidence>
<dbReference type="EMBL" id="FOEL01000002">
    <property type="protein sequence ID" value="SEP61664.1"/>
    <property type="molecule type" value="Genomic_DNA"/>
</dbReference>
<keyword evidence="2" id="KW-0808">Transferase</keyword>
<evidence type="ECO:0000259" key="1">
    <source>
        <dbReference type="PROSITE" id="PS51186"/>
    </source>
</evidence>
<dbReference type="PANTHER" id="PTHR13355:SF9">
    <property type="entry name" value="ACETYLTRANSFERASE BSU40680-RELATED"/>
    <property type="match status" value="1"/>
</dbReference>
<dbReference type="AlphaFoldDB" id="A0A1H8ZB91"/>
<dbReference type="SUPFAM" id="SSF55729">
    <property type="entry name" value="Acyl-CoA N-acyltransferases (Nat)"/>
    <property type="match status" value="1"/>
</dbReference>
<dbReference type="CDD" id="cd04301">
    <property type="entry name" value="NAT_SF"/>
    <property type="match status" value="1"/>
</dbReference>
<reference evidence="2 3" key="1">
    <citation type="submission" date="2016-10" db="EMBL/GenBank/DDBJ databases">
        <authorList>
            <person name="Varghese N."/>
            <person name="Submissions S."/>
        </authorList>
    </citation>
    <scope>NUCLEOTIDE SEQUENCE [LARGE SCALE GENOMIC DNA]</scope>
    <source>
        <strain evidence="2 3">TC-13</strain>
    </source>
</reference>
<sequence length="153" mass="17770">MIEVKLGGVFMSIKKVTTEADLQLAFDFRRKVFIEEQQVPEVEEYDEFDSLQAPCDHILVYYKEQPVGTGRLRVVEGYGKLERICIVEEFRKFGLGKEIIIGLEQIARDNGLTKAKLNAQSYAEGFYEKLGYKREGEEFMDCGIPHILMKKYW</sequence>
<dbReference type="InterPro" id="IPR016181">
    <property type="entry name" value="Acyl_CoA_acyltransferase"/>
</dbReference>
<dbReference type="GO" id="GO:0004343">
    <property type="term" value="F:glucosamine 6-phosphate N-acetyltransferase activity"/>
    <property type="evidence" value="ECO:0007669"/>
    <property type="project" value="TreeGrafter"/>
</dbReference>
<protein>
    <submittedName>
        <fullName evidence="2">Predicted N-acyltransferase, GNAT family</fullName>
    </submittedName>
</protein>
<gene>
    <name evidence="2" type="ORF">SAMN02787113_00178</name>
</gene>
<dbReference type="Gene3D" id="3.40.630.30">
    <property type="match status" value="1"/>
</dbReference>
<organism evidence="2 3">
    <name type="scientific">Lysinibacillus fusiformis</name>
    <dbReference type="NCBI Taxonomy" id="28031"/>
    <lineage>
        <taxon>Bacteria</taxon>
        <taxon>Bacillati</taxon>
        <taxon>Bacillota</taxon>
        <taxon>Bacilli</taxon>
        <taxon>Bacillales</taxon>
        <taxon>Bacillaceae</taxon>
        <taxon>Lysinibacillus</taxon>
    </lineage>
</organism>
<comment type="caution">
    <text evidence="2">The sequence shown here is derived from an EMBL/GenBank/DDBJ whole genome shotgun (WGS) entry which is preliminary data.</text>
</comment>
<feature type="domain" description="N-acetyltransferase" evidence="1">
    <location>
        <begin position="11"/>
        <end position="153"/>
    </location>
</feature>
<dbReference type="PANTHER" id="PTHR13355">
    <property type="entry name" value="GLUCOSAMINE 6-PHOSPHATE N-ACETYLTRANSFERASE"/>
    <property type="match status" value="1"/>
</dbReference>